<reference evidence="1" key="1">
    <citation type="submission" date="2025-08" db="UniProtKB">
        <authorList>
            <consortium name="RefSeq"/>
        </authorList>
    </citation>
    <scope>IDENTIFICATION</scope>
    <source>
        <tissue evidence="1">Whole insect</tissue>
    </source>
</reference>
<accession>A0A6P7F737</accession>
<evidence type="ECO:0000313" key="1">
    <source>
        <dbReference type="RefSeq" id="XP_028131599.1"/>
    </source>
</evidence>
<name>A0A6P7F737_DIAVI</name>
<protein>
    <submittedName>
        <fullName evidence="1">Uncharacterized protein LOC114327255</fullName>
    </submittedName>
</protein>
<proteinExistence type="predicted"/>
<dbReference type="InParanoid" id="A0A6P7F737"/>
<sequence length="135" mass="15059">MEFHIKIKKEESVEYDQKNIQSQLQLSTSTDLGQLKNEPDNNSAVAVKTDIKEEEFLEGDLRSIESQLTTSVDLEDLKNESGEYNSAVAVKTDIKEEFLEGDSRSIESQLATCVDLEDLKNESDGYNSGSSEDGM</sequence>
<dbReference type="OrthoDB" id="9439903at2759"/>
<dbReference type="RefSeq" id="XP_028131599.1">
    <property type="nucleotide sequence ID" value="XM_028275798.1"/>
</dbReference>
<organism evidence="1">
    <name type="scientific">Diabrotica virgifera virgifera</name>
    <name type="common">western corn rootworm</name>
    <dbReference type="NCBI Taxonomy" id="50390"/>
    <lineage>
        <taxon>Eukaryota</taxon>
        <taxon>Metazoa</taxon>
        <taxon>Ecdysozoa</taxon>
        <taxon>Arthropoda</taxon>
        <taxon>Hexapoda</taxon>
        <taxon>Insecta</taxon>
        <taxon>Pterygota</taxon>
        <taxon>Neoptera</taxon>
        <taxon>Endopterygota</taxon>
        <taxon>Coleoptera</taxon>
        <taxon>Polyphaga</taxon>
        <taxon>Cucujiformia</taxon>
        <taxon>Chrysomeloidea</taxon>
        <taxon>Chrysomelidae</taxon>
        <taxon>Galerucinae</taxon>
        <taxon>Diabroticina</taxon>
        <taxon>Diabroticites</taxon>
        <taxon>Diabrotica</taxon>
    </lineage>
</organism>
<gene>
    <name evidence="1" type="primary">LOC114327255</name>
</gene>
<dbReference type="AlphaFoldDB" id="A0A6P7F737"/>